<reference evidence="2 3" key="1">
    <citation type="submission" date="2019-01" db="EMBL/GenBank/DDBJ databases">
        <title>Genomes sequencing and comparative genomics of infectious freshwater microsporidia, Cucumispora dikerogammari and Thelohania contejeani.</title>
        <authorList>
            <person name="Cormier A."/>
            <person name="Giraud I."/>
            <person name="Wattier R."/>
            <person name="Teixeira M."/>
            <person name="Grandjean F."/>
            <person name="Rigaud T."/>
            <person name="Cordaux R."/>
        </authorList>
    </citation>
    <scope>NUCLEOTIDE SEQUENCE [LARGE SCALE GENOMIC DNA]</scope>
    <source>
        <strain evidence="2">T1</strain>
        <tissue evidence="2">Spores</tissue>
    </source>
</reference>
<gene>
    <name evidence="2" type="primary">ubqln</name>
    <name evidence="2" type="ORF">TCON_1908</name>
</gene>
<dbReference type="InterPro" id="IPR000626">
    <property type="entry name" value="Ubiquitin-like_dom"/>
</dbReference>
<dbReference type="PROSITE" id="PS50053">
    <property type="entry name" value="UBIQUITIN_2"/>
    <property type="match status" value="1"/>
</dbReference>
<comment type="caution">
    <text evidence="2">The sequence shown here is derived from an EMBL/GenBank/DDBJ whole genome shotgun (WGS) entry which is preliminary data.</text>
</comment>
<dbReference type="Proteomes" id="UP001516464">
    <property type="component" value="Unassembled WGS sequence"/>
</dbReference>
<dbReference type="InterPro" id="IPR015496">
    <property type="entry name" value="Ubiquilin"/>
</dbReference>
<organism evidence="2 3">
    <name type="scientific">Astathelohania contejeani</name>
    <dbReference type="NCBI Taxonomy" id="164912"/>
    <lineage>
        <taxon>Eukaryota</taxon>
        <taxon>Fungi</taxon>
        <taxon>Fungi incertae sedis</taxon>
        <taxon>Microsporidia</taxon>
        <taxon>Astathelohaniidae</taxon>
        <taxon>Astathelohania</taxon>
    </lineage>
</organism>
<dbReference type="PANTHER" id="PTHR10677:SF3">
    <property type="entry name" value="FI07626P-RELATED"/>
    <property type="match status" value="1"/>
</dbReference>
<dbReference type="SMART" id="SM00213">
    <property type="entry name" value="UBQ"/>
    <property type="match status" value="1"/>
</dbReference>
<dbReference type="EMBL" id="SBIQ01000164">
    <property type="protein sequence ID" value="KAF7682876.1"/>
    <property type="molecule type" value="Genomic_DNA"/>
</dbReference>
<name>A0ABQ7HXN1_9MICR</name>
<accession>A0ABQ7HXN1</accession>
<dbReference type="SUPFAM" id="SSF54236">
    <property type="entry name" value="Ubiquitin-like"/>
    <property type="match status" value="1"/>
</dbReference>
<dbReference type="PANTHER" id="PTHR10677">
    <property type="entry name" value="UBIQUILIN"/>
    <property type="match status" value="1"/>
</dbReference>
<evidence type="ECO:0000259" key="1">
    <source>
        <dbReference type="PROSITE" id="PS50053"/>
    </source>
</evidence>
<dbReference type="Gene3D" id="3.10.20.90">
    <property type="entry name" value="Phosphatidylinositol 3-kinase Catalytic Subunit, Chain A, domain 1"/>
    <property type="match status" value="1"/>
</dbReference>
<dbReference type="CDD" id="cd17039">
    <property type="entry name" value="Ubl_ubiquitin_like"/>
    <property type="match status" value="1"/>
</dbReference>
<proteinExistence type="predicted"/>
<evidence type="ECO:0000313" key="3">
    <source>
        <dbReference type="Proteomes" id="UP001516464"/>
    </source>
</evidence>
<protein>
    <submittedName>
        <fullName evidence="2">Ubiquilin</fullName>
    </submittedName>
</protein>
<evidence type="ECO:0000313" key="2">
    <source>
        <dbReference type="EMBL" id="KAF7682876.1"/>
    </source>
</evidence>
<sequence>MAHTITLRLQNRSFDITLPSTATLKELRTWAEKQCQIPQNEIVLIHEGRVLNSDQKTLDELELPINSVITVTRRPTAPAPQATKPDLLANPMLKGFLKDPETMKSMIEMFPGIKDEMETNPDLRNALNNPQLIEEFENFAENPEYIQQQMKNVDIAMNRLSNLPGGLNMMNSMIKDVRDPLTSVLDRTINSETKIKAGTPINQSVSAAIPNPGSINGQNSILRFRKQLAELRKYGFTNTEKNIMALKKHNGDIEGAMLDLAEDGM</sequence>
<dbReference type="Gene3D" id="1.10.8.10">
    <property type="entry name" value="DNA helicase RuvA subunit, C-terminal domain"/>
    <property type="match status" value="1"/>
</dbReference>
<dbReference type="Pfam" id="PF23195">
    <property type="entry name" value="UBQLN1"/>
    <property type="match status" value="1"/>
</dbReference>
<feature type="domain" description="Ubiquitin-like" evidence="1">
    <location>
        <begin position="3"/>
        <end position="78"/>
    </location>
</feature>
<keyword evidence="3" id="KW-1185">Reference proteome</keyword>
<dbReference type="Pfam" id="PF00240">
    <property type="entry name" value="ubiquitin"/>
    <property type="match status" value="1"/>
</dbReference>
<dbReference type="SUPFAM" id="SSF46934">
    <property type="entry name" value="UBA-like"/>
    <property type="match status" value="1"/>
</dbReference>
<dbReference type="InterPro" id="IPR009060">
    <property type="entry name" value="UBA-like_sf"/>
</dbReference>
<dbReference type="InterPro" id="IPR029071">
    <property type="entry name" value="Ubiquitin-like_domsf"/>
</dbReference>